<keyword evidence="2" id="KW-0472">Membrane</keyword>
<evidence type="ECO:0000313" key="4">
    <source>
        <dbReference type="Proteomes" id="UP001194468"/>
    </source>
</evidence>
<gene>
    <name evidence="3" type="ORF">L210DRAFT_2098384</name>
</gene>
<name>A0AAD4BF88_BOLED</name>
<evidence type="ECO:0000313" key="3">
    <source>
        <dbReference type="EMBL" id="KAF8424404.1"/>
    </source>
</evidence>
<reference evidence="3" key="1">
    <citation type="submission" date="2019-10" db="EMBL/GenBank/DDBJ databases">
        <authorList>
            <consortium name="DOE Joint Genome Institute"/>
            <person name="Kuo A."/>
            <person name="Miyauchi S."/>
            <person name="Kiss E."/>
            <person name="Drula E."/>
            <person name="Kohler A."/>
            <person name="Sanchez-Garcia M."/>
            <person name="Andreopoulos B."/>
            <person name="Barry K.W."/>
            <person name="Bonito G."/>
            <person name="Buee M."/>
            <person name="Carver A."/>
            <person name="Chen C."/>
            <person name="Cichocki N."/>
            <person name="Clum A."/>
            <person name="Culley D."/>
            <person name="Crous P.W."/>
            <person name="Fauchery L."/>
            <person name="Girlanda M."/>
            <person name="Hayes R."/>
            <person name="Keri Z."/>
            <person name="LaButti K."/>
            <person name="Lipzen A."/>
            <person name="Lombard V."/>
            <person name="Magnuson J."/>
            <person name="Maillard F."/>
            <person name="Morin E."/>
            <person name="Murat C."/>
            <person name="Nolan M."/>
            <person name="Ohm R."/>
            <person name="Pangilinan J."/>
            <person name="Pereira M."/>
            <person name="Perotto S."/>
            <person name="Peter M."/>
            <person name="Riley R."/>
            <person name="Sitrit Y."/>
            <person name="Stielow B."/>
            <person name="Szollosi G."/>
            <person name="Zifcakova L."/>
            <person name="Stursova M."/>
            <person name="Spatafora J.W."/>
            <person name="Tedersoo L."/>
            <person name="Vaario L.-M."/>
            <person name="Yamada A."/>
            <person name="Yan M."/>
            <person name="Wang P."/>
            <person name="Xu J."/>
            <person name="Bruns T."/>
            <person name="Baldrian P."/>
            <person name="Vilgalys R."/>
            <person name="Henrissat B."/>
            <person name="Grigoriev I.V."/>
            <person name="Hibbett D."/>
            <person name="Nagy L.G."/>
            <person name="Martin F.M."/>
        </authorList>
    </citation>
    <scope>NUCLEOTIDE SEQUENCE</scope>
    <source>
        <strain evidence="3">BED1</strain>
    </source>
</reference>
<dbReference type="Proteomes" id="UP001194468">
    <property type="component" value="Unassembled WGS sequence"/>
</dbReference>
<feature type="compositionally biased region" description="Polar residues" evidence="1">
    <location>
        <begin position="191"/>
        <end position="205"/>
    </location>
</feature>
<dbReference type="EMBL" id="WHUW01000104">
    <property type="protein sequence ID" value="KAF8424404.1"/>
    <property type="molecule type" value="Genomic_DNA"/>
</dbReference>
<comment type="caution">
    <text evidence="3">The sequence shown here is derived from an EMBL/GenBank/DDBJ whole genome shotgun (WGS) entry which is preliminary data.</text>
</comment>
<feature type="transmembrane region" description="Helical" evidence="2">
    <location>
        <begin position="16"/>
        <end position="38"/>
    </location>
</feature>
<feature type="transmembrane region" description="Helical" evidence="2">
    <location>
        <begin position="129"/>
        <end position="148"/>
    </location>
</feature>
<keyword evidence="2" id="KW-1133">Transmembrane helix</keyword>
<sequence>MMILRVYAMWNRSRTILYILLFIYVLQTIIVVILNGIYDNPNAHVSVTMGQVLKFSFCNVSYINAPATLQVYRVASRLSFEMYKATKQWQPNRYMQKLVGDGIIYFFVNVLYQIDYLFALVVAPTNNPALFHTFLYIIFYTLIPRFIISIRELYDHGIYGGFHIDNGFGVVFQSNAGPDTTVSAIVFADGNQSPEAEGGTSNSSDLEMGRVHGSGLNEDSPIGDRE</sequence>
<feature type="region of interest" description="Disordered" evidence="1">
    <location>
        <begin position="191"/>
        <end position="226"/>
    </location>
</feature>
<protein>
    <submittedName>
        <fullName evidence="3">Uncharacterized protein</fullName>
    </submittedName>
</protein>
<organism evidence="3 4">
    <name type="scientific">Boletus edulis BED1</name>
    <dbReference type="NCBI Taxonomy" id="1328754"/>
    <lineage>
        <taxon>Eukaryota</taxon>
        <taxon>Fungi</taxon>
        <taxon>Dikarya</taxon>
        <taxon>Basidiomycota</taxon>
        <taxon>Agaricomycotina</taxon>
        <taxon>Agaricomycetes</taxon>
        <taxon>Agaricomycetidae</taxon>
        <taxon>Boletales</taxon>
        <taxon>Boletineae</taxon>
        <taxon>Boletaceae</taxon>
        <taxon>Boletoideae</taxon>
        <taxon>Boletus</taxon>
    </lineage>
</organism>
<feature type="transmembrane region" description="Helical" evidence="2">
    <location>
        <begin position="103"/>
        <end position="123"/>
    </location>
</feature>
<accession>A0AAD4BF88</accession>
<reference evidence="3" key="2">
    <citation type="journal article" date="2020" name="Nat. Commun.">
        <title>Large-scale genome sequencing of mycorrhizal fungi provides insights into the early evolution of symbiotic traits.</title>
        <authorList>
            <person name="Miyauchi S."/>
            <person name="Kiss E."/>
            <person name="Kuo A."/>
            <person name="Drula E."/>
            <person name="Kohler A."/>
            <person name="Sanchez-Garcia M."/>
            <person name="Morin E."/>
            <person name="Andreopoulos B."/>
            <person name="Barry K.W."/>
            <person name="Bonito G."/>
            <person name="Buee M."/>
            <person name="Carver A."/>
            <person name="Chen C."/>
            <person name="Cichocki N."/>
            <person name="Clum A."/>
            <person name="Culley D."/>
            <person name="Crous P.W."/>
            <person name="Fauchery L."/>
            <person name="Girlanda M."/>
            <person name="Hayes R.D."/>
            <person name="Keri Z."/>
            <person name="LaButti K."/>
            <person name="Lipzen A."/>
            <person name="Lombard V."/>
            <person name="Magnuson J."/>
            <person name="Maillard F."/>
            <person name="Murat C."/>
            <person name="Nolan M."/>
            <person name="Ohm R.A."/>
            <person name="Pangilinan J."/>
            <person name="Pereira M.F."/>
            <person name="Perotto S."/>
            <person name="Peter M."/>
            <person name="Pfister S."/>
            <person name="Riley R."/>
            <person name="Sitrit Y."/>
            <person name="Stielow J.B."/>
            <person name="Szollosi G."/>
            <person name="Zifcakova L."/>
            <person name="Stursova M."/>
            <person name="Spatafora J.W."/>
            <person name="Tedersoo L."/>
            <person name="Vaario L.M."/>
            <person name="Yamada A."/>
            <person name="Yan M."/>
            <person name="Wang P."/>
            <person name="Xu J."/>
            <person name="Bruns T."/>
            <person name="Baldrian P."/>
            <person name="Vilgalys R."/>
            <person name="Dunand C."/>
            <person name="Henrissat B."/>
            <person name="Grigoriev I.V."/>
            <person name="Hibbett D."/>
            <person name="Nagy L.G."/>
            <person name="Martin F.M."/>
        </authorList>
    </citation>
    <scope>NUCLEOTIDE SEQUENCE</scope>
    <source>
        <strain evidence="3">BED1</strain>
    </source>
</reference>
<evidence type="ECO:0000256" key="1">
    <source>
        <dbReference type="SAM" id="MobiDB-lite"/>
    </source>
</evidence>
<dbReference type="AlphaFoldDB" id="A0AAD4BF88"/>
<keyword evidence="2" id="KW-0812">Transmembrane</keyword>
<evidence type="ECO:0000256" key="2">
    <source>
        <dbReference type="SAM" id="Phobius"/>
    </source>
</evidence>
<proteinExistence type="predicted"/>
<keyword evidence="4" id="KW-1185">Reference proteome</keyword>